<dbReference type="eggNOG" id="COG2072">
    <property type="taxonomic scope" value="Bacteria"/>
</dbReference>
<dbReference type="PANTHER" id="PTHR43539">
    <property type="entry name" value="FLAVIN-BINDING MONOOXYGENASE-LIKE PROTEIN (AFU_ORTHOLOGUE AFUA_4G09220)"/>
    <property type="match status" value="1"/>
</dbReference>
<keyword evidence="1" id="KW-0503">Monooxygenase</keyword>
<dbReference type="GeneID" id="58005017"/>
<name>A0A098PTP7_9XANT</name>
<gene>
    <name evidence="1" type="ORF">GW15_0220785</name>
</gene>
<dbReference type="PRINTS" id="PR00368">
    <property type="entry name" value="FADPNR"/>
</dbReference>
<sequence>MSLAQLERTLAHDLQCLAHGGDAWVQPRVHPGGHVYDVIIVGAGQSGLGAAFALQREHVHNVLVIDENPAGQEGPWVTYARMQTLRTPKHLTSIDLGVPSLTFRAWWEAQYGSAAWDALDKIPRARWMDYLRWYRTTLRLPVRNATRLVRVEPDLAPGIHRLHLAMGAPLLTRKLILATGIQGGGQWVVPELISRALPAHRYAHTSGHIDFAALAGKRVGILGGGASAFDNACFALDQGVASAEVFVRRTQLPRINPFRHMEQAGIIPRFLALPDADKYRIMASFFAHNQPPTNDTFQRACAHAGFALHLGAPWLDVAERDGEIVVRTPQREHRLDFLAVATGLVTDPRLRPELAALSGRIACWGDRYRPPPGQANPLLDAHPYLGPGFELLPRTPDDAALLHGLFAFNYSALINHGPSAAALSGLKVALTRLARAVADQLFLDDRQAIVDNYLAYDQPEFVGQWPQPTQAVA</sequence>
<organism evidence="1 2">
    <name type="scientific">Xanthomonas axonopodis pv. vasculorum</name>
    <dbReference type="NCBI Taxonomy" id="325777"/>
    <lineage>
        <taxon>Bacteria</taxon>
        <taxon>Pseudomonadati</taxon>
        <taxon>Pseudomonadota</taxon>
        <taxon>Gammaproteobacteria</taxon>
        <taxon>Lysobacterales</taxon>
        <taxon>Lysobacteraceae</taxon>
        <taxon>Xanthomonas</taxon>
    </lineage>
</organism>
<dbReference type="GO" id="GO:0050660">
    <property type="term" value="F:flavin adenine dinucleotide binding"/>
    <property type="evidence" value="ECO:0007669"/>
    <property type="project" value="TreeGrafter"/>
</dbReference>
<comment type="caution">
    <text evidence="1">The sequence shown here is derived from an EMBL/GenBank/DDBJ whole genome shotgun (WGS) entry which is preliminary data.</text>
</comment>
<evidence type="ECO:0000313" key="2">
    <source>
        <dbReference type="Proteomes" id="UP000028012"/>
    </source>
</evidence>
<dbReference type="GO" id="GO:0004497">
    <property type="term" value="F:monooxygenase activity"/>
    <property type="evidence" value="ECO:0007669"/>
    <property type="project" value="UniProtKB-KW"/>
</dbReference>
<accession>A0A098PTP7</accession>
<dbReference type="SUPFAM" id="SSF51905">
    <property type="entry name" value="FAD/NAD(P)-binding domain"/>
    <property type="match status" value="1"/>
</dbReference>
<evidence type="ECO:0000313" key="1">
    <source>
        <dbReference type="EMBL" id="KGE50459.1"/>
    </source>
</evidence>
<keyword evidence="1" id="KW-0560">Oxidoreductase</keyword>
<dbReference type="AlphaFoldDB" id="A0A098PTP7"/>
<dbReference type="EMBL" id="JPHD02000129">
    <property type="protein sequence ID" value="KGE50459.1"/>
    <property type="molecule type" value="Genomic_DNA"/>
</dbReference>
<reference evidence="1 2" key="1">
    <citation type="submission" date="2014-09" db="EMBL/GenBank/DDBJ databases">
        <title>A draft genome sequence for Xanthomonas axonopodis pv. vasculorum NCPPB 900.</title>
        <authorList>
            <person name="Harrison J."/>
            <person name="Studholme D.J."/>
        </authorList>
    </citation>
    <scope>NUCLEOTIDE SEQUENCE [LARGE SCALE GENOMIC DNA]</scope>
    <source>
        <strain evidence="1 2">NCPPB 900</strain>
    </source>
</reference>
<dbReference type="Proteomes" id="UP000028012">
    <property type="component" value="Unassembled WGS sequence"/>
</dbReference>
<dbReference type="RefSeq" id="WP_042824418.1">
    <property type="nucleotide sequence ID" value="NZ_CP053649.1"/>
</dbReference>
<dbReference type="InterPro" id="IPR038732">
    <property type="entry name" value="HpyO/CreE_NAD-binding"/>
</dbReference>
<protein>
    <submittedName>
        <fullName evidence="1">Monooxygenase</fullName>
    </submittedName>
</protein>
<dbReference type="Gene3D" id="3.50.50.60">
    <property type="entry name" value="FAD/NAD(P)-binding domain"/>
    <property type="match status" value="1"/>
</dbReference>
<dbReference type="InterPro" id="IPR050982">
    <property type="entry name" value="Auxin_biosynth/cation_transpt"/>
</dbReference>
<dbReference type="STRING" id="325777.GW15_0220785"/>
<dbReference type="InterPro" id="IPR036188">
    <property type="entry name" value="FAD/NAD-bd_sf"/>
</dbReference>
<proteinExistence type="predicted"/>
<dbReference type="HOGENOM" id="CLU_044076_0_0_6"/>
<dbReference type="PANTHER" id="PTHR43539:SF91">
    <property type="entry name" value="FAD-DEPENDENT URATE HYDROXYLASE"/>
    <property type="match status" value="1"/>
</dbReference>
<dbReference type="Pfam" id="PF13454">
    <property type="entry name" value="NAD_binding_9"/>
    <property type="match status" value="1"/>
</dbReference>